<protein>
    <submittedName>
        <fullName evidence="3">MBL fold metallo-hydrolase</fullName>
    </submittedName>
</protein>
<name>A0ABR6YG80_9BURK</name>
<feature type="domain" description="Metallo-beta-lactamase" evidence="2">
    <location>
        <begin position="259"/>
        <end position="429"/>
    </location>
</feature>
<feature type="signal peptide" evidence="1">
    <location>
        <begin position="1"/>
        <end position="26"/>
    </location>
</feature>
<dbReference type="PANTHER" id="PTHR42951:SF20">
    <property type="entry name" value="BETA LACTAMASE"/>
    <property type="match status" value="1"/>
</dbReference>
<organism evidence="3 4">
    <name type="scientific">Undibacterium flavidum</name>
    <dbReference type="NCBI Taxonomy" id="2762297"/>
    <lineage>
        <taxon>Bacteria</taxon>
        <taxon>Pseudomonadati</taxon>
        <taxon>Pseudomonadota</taxon>
        <taxon>Betaproteobacteria</taxon>
        <taxon>Burkholderiales</taxon>
        <taxon>Oxalobacteraceae</taxon>
        <taxon>Undibacterium</taxon>
    </lineage>
</organism>
<feature type="chain" id="PRO_5047248602" evidence="1">
    <location>
        <begin position="27"/>
        <end position="449"/>
    </location>
</feature>
<proteinExistence type="predicted"/>
<dbReference type="SUPFAM" id="SSF56281">
    <property type="entry name" value="Metallo-hydrolase/oxidoreductase"/>
    <property type="match status" value="1"/>
</dbReference>
<dbReference type="Gene3D" id="3.60.15.10">
    <property type="entry name" value="Ribonuclease Z/Hydroxyacylglutathione hydrolase-like"/>
    <property type="match status" value="1"/>
</dbReference>
<dbReference type="SMART" id="SM00849">
    <property type="entry name" value="Lactamase_B"/>
    <property type="match status" value="1"/>
</dbReference>
<dbReference type="InterPro" id="IPR050855">
    <property type="entry name" value="NDM-1-like"/>
</dbReference>
<comment type="caution">
    <text evidence="3">The sequence shown here is derived from an EMBL/GenBank/DDBJ whole genome shotgun (WGS) entry which is preliminary data.</text>
</comment>
<evidence type="ECO:0000313" key="4">
    <source>
        <dbReference type="Proteomes" id="UP000624279"/>
    </source>
</evidence>
<keyword evidence="4" id="KW-1185">Reference proteome</keyword>
<dbReference type="PANTHER" id="PTHR42951">
    <property type="entry name" value="METALLO-BETA-LACTAMASE DOMAIN-CONTAINING"/>
    <property type="match status" value="1"/>
</dbReference>
<gene>
    <name evidence="3" type="ORF">H8K55_17955</name>
</gene>
<sequence length="449" mass="49812">MQTFSKTFLTATILLSSITALSNAHAQNNAAFTFQLNMHGSRFTPNQAGTPDQVIAEVNAKQTVYLDNQAQFQIQTNTLYPGEIEFGFLIKGNAKGMVTADMLLWRNGYELDRADSKAARQTYADLSFLTPSLLKTLATNRQAMTTPAEYQQDYQFESFIDFASRPATLVVRKSDQAIVSARVGNISYEYAIGTDSSYDVTVKNNGALNAKWHIETKATPLQNLELSVASAYVEKQDKGSLRVEELSDGVYRINGTASNYHSHFVVGDQSIAIFDAPVSPVETAQIRTLIEKTVPGKKISHVIFSHTHRDHIGGAASYLQAGVDFLTGKNGKISVARQFTNGVNEQTREIDSEQLIDLGNRPIRIFPINSSHASEMLVAYDQKSQTLLQGDFITLAEIGPVTAGFKVNEELLNFIQERRLTVNRILGVHGRHTNLNELKESVRLRMQKK</sequence>
<keyword evidence="1" id="KW-0732">Signal</keyword>
<accession>A0ABR6YG80</accession>
<dbReference type="InterPro" id="IPR001279">
    <property type="entry name" value="Metallo-B-lactamas"/>
</dbReference>
<evidence type="ECO:0000256" key="1">
    <source>
        <dbReference type="SAM" id="SignalP"/>
    </source>
</evidence>
<dbReference type="RefSeq" id="WP_186943445.1">
    <property type="nucleotide sequence ID" value="NZ_JACOGA010000019.1"/>
</dbReference>
<dbReference type="InterPro" id="IPR036866">
    <property type="entry name" value="RibonucZ/Hydroxyglut_hydro"/>
</dbReference>
<evidence type="ECO:0000259" key="2">
    <source>
        <dbReference type="SMART" id="SM00849"/>
    </source>
</evidence>
<dbReference type="Proteomes" id="UP000624279">
    <property type="component" value="Unassembled WGS sequence"/>
</dbReference>
<dbReference type="Pfam" id="PF00753">
    <property type="entry name" value="Lactamase_B"/>
    <property type="match status" value="1"/>
</dbReference>
<dbReference type="EMBL" id="JACOGA010000019">
    <property type="protein sequence ID" value="MBC3875479.1"/>
    <property type="molecule type" value="Genomic_DNA"/>
</dbReference>
<reference evidence="3 4" key="1">
    <citation type="submission" date="2020-08" db="EMBL/GenBank/DDBJ databases">
        <title>Novel species isolated from subtropical streams in China.</title>
        <authorList>
            <person name="Lu H."/>
        </authorList>
    </citation>
    <scope>NUCLEOTIDE SEQUENCE [LARGE SCALE GENOMIC DNA]</scope>
    <source>
        <strain evidence="3 4">LX15W</strain>
    </source>
</reference>
<evidence type="ECO:0000313" key="3">
    <source>
        <dbReference type="EMBL" id="MBC3875479.1"/>
    </source>
</evidence>